<feature type="transmembrane region" description="Helical" evidence="1">
    <location>
        <begin position="58"/>
        <end position="75"/>
    </location>
</feature>
<dbReference type="AlphaFoldDB" id="A0A6J4JE69"/>
<organism evidence="2">
    <name type="scientific">uncultured Acidimicrobiales bacterium</name>
    <dbReference type="NCBI Taxonomy" id="310071"/>
    <lineage>
        <taxon>Bacteria</taxon>
        <taxon>Bacillati</taxon>
        <taxon>Actinomycetota</taxon>
        <taxon>Acidimicrobiia</taxon>
        <taxon>Acidimicrobiales</taxon>
        <taxon>environmental samples</taxon>
    </lineage>
</organism>
<accession>A0A6J4JE69</accession>
<protein>
    <submittedName>
        <fullName evidence="2">Uncharacterized protein</fullName>
    </submittedName>
</protein>
<dbReference type="EMBL" id="CADCTB010000221">
    <property type="protein sequence ID" value="CAA9277632.1"/>
    <property type="molecule type" value="Genomic_DNA"/>
</dbReference>
<keyword evidence="1" id="KW-1133">Transmembrane helix</keyword>
<evidence type="ECO:0000256" key="1">
    <source>
        <dbReference type="SAM" id="Phobius"/>
    </source>
</evidence>
<proteinExistence type="predicted"/>
<gene>
    <name evidence="2" type="ORF">AVDCRST_MAG10-3689</name>
</gene>
<evidence type="ECO:0000313" key="2">
    <source>
        <dbReference type="EMBL" id="CAA9277632.1"/>
    </source>
</evidence>
<sequence length="145" mass="15625">MGVALLVALIWALILVPPALKAHAARKEAFLVSFGEGPAALYTPPRPRSRAVDRRRRIAGGLLIAMAATLLMGLLPTFRALLVVHLFLVDSFLAYIGVLAYRADRRWAQPHVAPAAQGPVSLSRVRRWERPPVPSTALAPGAAPI</sequence>
<keyword evidence="1" id="KW-0812">Transmembrane</keyword>
<keyword evidence="1" id="KW-0472">Membrane</keyword>
<name>A0A6J4JE69_9ACTN</name>
<feature type="transmembrane region" description="Helical" evidence="1">
    <location>
        <begin position="82"/>
        <end position="101"/>
    </location>
</feature>
<reference evidence="2" key="1">
    <citation type="submission" date="2020-02" db="EMBL/GenBank/DDBJ databases">
        <authorList>
            <person name="Meier V. D."/>
        </authorList>
    </citation>
    <scope>NUCLEOTIDE SEQUENCE</scope>
    <source>
        <strain evidence="2">AVDCRST_MAG10</strain>
    </source>
</reference>